<dbReference type="GO" id="GO:0140825">
    <property type="term" value="F:lactoperoxidase activity"/>
    <property type="evidence" value="ECO:0007669"/>
    <property type="project" value="UniProtKB-EC"/>
</dbReference>
<dbReference type="Pfam" id="PF00141">
    <property type="entry name" value="peroxidase"/>
    <property type="match status" value="1"/>
</dbReference>
<dbReference type="EMBL" id="JAXUIC010000006">
    <property type="protein sequence ID" value="KAK4586920.1"/>
    <property type="molecule type" value="Genomic_DNA"/>
</dbReference>
<dbReference type="CDD" id="cd00693">
    <property type="entry name" value="secretory_peroxidase"/>
    <property type="match status" value="1"/>
</dbReference>
<comment type="catalytic activity">
    <reaction evidence="1 14">
        <text>2 a phenolic donor + H2O2 = 2 a phenolic radical donor + 2 H2O</text>
        <dbReference type="Rhea" id="RHEA:56136"/>
        <dbReference type="ChEBI" id="CHEBI:15377"/>
        <dbReference type="ChEBI" id="CHEBI:16240"/>
        <dbReference type="ChEBI" id="CHEBI:139520"/>
        <dbReference type="ChEBI" id="CHEBI:139521"/>
        <dbReference type="EC" id="1.11.1.7"/>
    </reaction>
</comment>
<evidence type="ECO:0000256" key="2">
    <source>
        <dbReference type="ARBA" id="ARBA00012313"/>
    </source>
</evidence>
<dbReference type="PRINTS" id="PR00458">
    <property type="entry name" value="PEROXIDASE"/>
</dbReference>
<dbReference type="Proteomes" id="UP001324115">
    <property type="component" value="Unassembled WGS sequence"/>
</dbReference>
<dbReference type="InterPro" id="IPR033905">
    <property type="entry name" value="Secretory_peroxidase"/>
</dbReference>
<feature type="binding site" evidence="11">
    <location>
        <position position="221"/>
    </location>
    <ligand>
        <name>Ca(2+)</name>
        <dbReference type="ChEBI" id="CHEBI:29108"/>
        <label>2</label>
    </ligand>
</feature>
<evidence type="ECO:0000256" key="8">
    <source>
        <dbReference type="ARBA" id="ARBA00023157"/>
    </source>
</evidence>
<keyword evidence="11 14" id="KW-0106">Calcium</keyword>
<evidence type="ECO:0000313" key="16">
    <source>
        <dbReference type="EMBL" id="KAK4586920.1"/>
    </source>
</evidence>
<dbReference type="PANTHER" id="PTHR31235">
    <property type="entry name" value="PEROXIDASE 25-RELATED"/>
    <property type="match status" value="1"/>
</dbReference>
<sequence>MNTNLSSFLISIVVFGSLLGVCHGGELRKHFYKDICPLAEDIVKEIIWKCVTSNSTLPAKFLRMHFHDCFVRGCDASVLLDSIANNQAEKVAIPKLSLEGLDVIDKVKIELEKTYPGVVCCADIFQRPIYEVLTGRRDGSISHILEALANIPSPFFNFGSLKQSFANKGLTGHDLVVLSGKNDVDPSLNSTYAAFLKTQCKSLSNNITIVPMDPGRPLSFDNNYFKNLKLNQGFFQSDAALLTNNEATSTIDELLDSQDFFTEFGQLMKRMEAIDVLTRSSGEIRKKCNVVNS</sequence>
<dbReference type="Gene3D" id="1.10.420.10">
    <property type="entry name" value="Peroxidase, domain 2"/>
    <property type="match status" value="2"/>
</dbReference>
<keyword evidence="6 14" id="KW-0560">Oxidoreductase</keyword>
<keyword evidence="5 11" id="KW-0479">Metal-binding</keyword>
<dbReference type="GO" id="GO:0020037">
    <property type="term" value="F:heme binding"/>
    <property type="evidence" value="ECO:0007669"/>
    <property type="project" value="UniProtKB-UniRule"/>
</dbReference>
<evidence type="ECO:0000256" key="11">
    <source>
        <dbReference type="PIRSR" id="PIRSR600823-3"/>
    </source>
</evidence>
<evidence type="ECO:0000256" key="13">
    <source>
        <dbReference type="PIRSR" id="PIRSR600823-5"/>
    </source>
</evidence>
<comment type="cofactor">
    <cofactor evidence="11 14">
        <name>Ca(2+)</name>
        <dbReference type="ChEBI" id="CHEBI:29108"/>
    </cofactor>
    <text evidence="11 14">Binds 2 calcium ions per subunit.</text>
</comment>
<keyword evidence="14" id="KW-0964">Secreted</keyword>
<comment type="cofactor">
    <cofactor evidence="14">
        <name>heme b</name>
        <dbReference type="ChEBI" id="CHEBI:60344"/>
    </cofactor>
    <text evidence="14">Binds 1 heme b (iron(II)-protoporphyrin IX) group per subunit.</text>
</comment>
<feature type="binding site" evidence="11">
    <location>
        <position position="71"/>
    </location>
    <ligand>
        <name>Ca(2+)</name>
        <dbReference type="ChEBI" id="CHEBI:29108"/>
        <label>1</label>
    </ligand>
</feature>
<comment type="function">
    <text evidence="14">Removal of H(2)O(2), oxidation of toxic reductants, biosynthesis and degradation of lignin, suberization, auxin catabolism, response to environmental stresses such as wounding, pathogen attack and oxidative stress.</text>
</comment>
<comment type="caution">
    <text evidence="16">The sequence shown here is derived from an EMBL/GenBank/DDBJ whole genome shotgun (WGS) entry which is preliminary data.</text>
</comment>
<feature type="chain" id="PRO_5042665243" description="Peroxidase" evidence="14">
    <location>
        <begin position="25"/>
        <end position="293"/>
    </location>
</feature>
<feature type="binding site" evidence="11">
    <location>
        <position position="68"/>
    </location>
    <ligand>
        <name>Ca(2+)</name>
        <dbReference type="ChEBI" id="CHEBI:29108"/>
        <label>1</label>
    </ligand>
</feature>
<keyword evidence="14" id="KW-0376">Hydrogen peroxide</keyword>
<dbReference type="EC" id="1.11.1.7" evidence="2 14"/>
<evidence type="ECO:0000256" key="3">
    <source>
        <dbReference type="ARBA" id="ARBA00022559"/>
    </source>
</evidence>
<dbReference type="InterPro" id="IPR010255">
    <property type="entry name" value="Haem_peroxidase_sf"/>
</dbReference>
<organism evidence="16 17">
    <name type="scientific">Quercus rubra</name>
    <name type="common">Northern red oak</name>
    <name type="synonym">Quercus borealis</name>
    <dbReference type="NCBI Taxonomy" id="3512"/>
    <lineage>
        <taxon>Eukaryota</taxon>
        <taxon>Viridiplantae</taxon>
        <taxon>Streptophyta</taxon>
        <taxon>Embryophyta</taxon>
        <taxon>Tracheophyta</taxon>
        <taxon>Spermatophyta</taxon>
        <taxon>Magnoliopsida</taxon>
        <taxon>eudicotyledons</taxon>
        <taxon>Gunneridae</taxon>
        <taxon>Pentapetalae</taxon>
        <taxon>rosids</taxon>
        <taxon>fabids</taxon>
        <taxon>Fagales</taxon>
        <taxon>Fagaceae</taxon>
        <taxon>Quercus</taxon>
    </lineage>
</organism>
<evidence type="ECO:0000256" key="4">
    <source>
        <dbReference type="ARBA" id="ARBA00022617"/>
    </source>
</evidence>
<comment type="subcellular location">
    <subcellularLocation>
        <location evidence="14">Secreted</location>
    </subcellularLocation>
</comment>
<evidence type="ECO:0000256" key="5">
    <source>
        <dbReference type="ARBA" id="ARBA00022723"/>
    </source>
</evidence>
<dbReference type="GO" id="GO:0046872">
    <property type="term" value="F:metal ion binding"/>
    <property type="evidence" value="ECO:0007669"/>
    <property type="project" value="UniProtKB-UniRule"/>
</dbReference>
<dbReference type="InterPro" id="IPR000823">
    <property type="entry name" value="Peroxidase_pln"/>
</dbReference>
<evidence type="ECO:0000313" key="17">
    <source>
        <dbReference type="Proteomes" id="UP001324115"/>
    </source>
</evidence>
<dbReference type="InterPro" id="IPR002016">
    <property type="entry name" value="Haem_peroxidase"/>
</dbReference>
<feature type="disulfide bond" evidence="13">
    <location>
        <begin position="69"/>
        <end position="74"/>
    </location>
</feature>
<comment type="similarity">
    <text evidence="14">Belongs to the peroxidase family. Classical plant (class III) peroxidase subfamily.</text>
</comment>
<dbReference type="GO" id="GO:0006979">
    <property type="term" value="P:response to oxidative stress"/>
    <property type="evidence" value="ECO:0007669"/>
    <property type="project" value="UniProtKB-UniRule"/>
</dbReference>
<feature type="active site" description="Proton acceptor" evidence="9">
    <location>
        <position position="67"/>
    </location>
</feature>
<name>A0AAN7F6L3_QUERU</name>
<evidence type="ECO:0000256" key="14">
    <source>
        <dbReference type="RuleBase" id="RU362060"/>
    </source>
</evidence>
<dbReference type="SUPFAM" id="SSF48113">
    <property type="entry name" value="Heme-dependent peroxidases"/>
    <property type="match status" value="1"/>
</dbReference>
<gene>
    <name evidence="16" type="ORF">RGQ29_023886</name>
</gene>
<feature type="binding site" evidence="11">
    <location>
        <position position="75"/>
    </location>
    <ligand>
        <name>Ca(2+)</name>
        <dbReference type="ChEBI" id="CHEBI:29108"/>
        <label>1</label>
    </ligand>
</feature>
<protein>
    <recommendedName>
        <fullName evidence="2 14">Peroxidase</fullName>
        <ecNumber evidence="2 14">1.11.1.7</ecNumber>
    </recommendedName>
</protein>
<feature type="disulfide bond" evidence="13">
    <location>
        <begin position="121"/>
        <end position="288"/>
    </location>
</feature>
<evidence type="ECO:0000256" key="6">
    <source>
        <dbReference type="ARBA" id="ARBA00023002"/>
    </source>
</evidence>
<dbReference type="AlphaFoldDB" id="A0AAN7F6L3"/>
<keyword evidence="7 14" id="KW-0408">Iron</keyword>
<dbReference type="PRINTS" id="PR00461">
    <property type="entry name" value="PLPEROXIDASE"/>
</dbReference>
<feature type="binding site" evidence="11">
    <location>
        <position position="213"/>
    </location>
    <ligand>
        <name>Ca(2+)</name>
        <dbReference type="ChEBI" id="CHEBI:29108"/>
        <label>2</label>
    </ligand>
</feature>
<feature type="binding site" evidence="10">
    <location>
        <position position="152"/>
    </location>
    <ligand>
        <name>substrate</name>
    </ligand>
</feature>
<feature type="domain" description="Plant heme peroxidase family profile" evidence="15">
    <location>
        <begin position="26"/>
        <end position="292"/>
    </location>
</feature>
<keyword evidence="8 13" id="KW-1015">Disulfide bond</keyword>
<accession>A0AAN7F6L3</accession>
<keyword evidence="4 14" id="KW-0349">Heme</keyword>
<dbReference type="PROSITE" id="PS50873">
    <property type="entry name" value="PEROXIDASE_4"/>
    <property type="match status" value="1"/>
</dbReference>
<evidence type="ECO:0000256" key="9">
    <source>
        <dbReference type="PIRSR" id="PIRSR600823-1"/>
    </source>
</evidence>
<dbReference type="GO" id="GO:0042744">
    <property type="term" value="P:hydrogen peroxide catabolic process"/>
    <property type="evidence" value="ECO:0007669"/>
    <property type="project" value="UniProtKB-KW"/>
</dbReference>
<evidence type="ECO:0000256" key="7">
    <source>
        <dbReference type="ARBA" id="ARBA00023004"/>
    </source>
</evidence>
<evidence type="ECO:0000256" key="12">
    <source>
        <dbReference type="PIRSR" id="PIRSR600823-4"/>
    </source>
</evidence>
<evidence type="ECO:0000256" key="1">
    <source>
        <dbReference type="ARBA" id="ARBA00000189"/>
    </source>
</evidence>
<feature type="binding site" evidence="11">
    <location>
        <position position="89"/>
    </location>
    <ligand>
        <name>Ca(2+)</name>
        <dbReference type="ChEBI" id="CHEBI:29108"/>
        <label>1</label>
    </ligand>
</feature>
<dbReference type="GO" id="GO:0005576">
    <property type="term" value="C:extracellular region"/>
    <property type="evidence" value="ECO:0007669"/>
    <property type="project" value="UniProtKB-SubCell"/>
</dbReference>
<evidence type="ECO:0000259" key="15">
    <source>
        <dbReference type="PROSITE" id="PS50873"/>
    </source>
</evidence>
<reference evidence="16 17" key="1">
    <citation type="journal article" date="2023" name="G3 (Bethesda)">
        <title>A haplotype-resolved chromosome-scale genome for Quercus rubra L. provides insights into the genetics of adaptive traits for red oak species.</title>
        <authorList>
            <person name="Kapoor B."/>
            <person name="Jenkins J."/>
            <person name="Schmutz J."/>
            <person name="Zhebentyayeva T."/>
            <person name="Kuelheim C."/>
            <person name="Coggeshall M."/>
            <person name="Heim C."/>
            <person name="Lasky J.R."/>
            <person name="Leites L."/>
            <person name="Islam-Faridi N."/>
            <person name="Romero-Severson J."/>
            <person name="DeLeo V.L."/>
            <person name="Lucas S.M."/>
            <person name="Lazic D."/>
            <person name="Gailing O."/>
            <person name="Carlson J."/>
            <person name="Staton M."/>
        </authorList>
    </citation>
    <scope>NUCLEOTIDE SEQUENCE [LARGE SCALE GENOMIC DNA]</scope>
    <source>
        <strain evidence="16">Pseudo-F2</strain>
    </source>
</reference>
<feature type="site" description="Transition state stabilizer" evidence="12">
    <location>
        <position position="63"/>
    </location>
</feature>
<feature type="binding site" evidence="11">
    <location>
        <position position="77"/>
    </location>
    <ligand>
        <name>Ca(2+)</name>
        <dbReference type="ChEBI" id="CHEBI:29108"/>
        <label>1</label>
    </ligand>
</feature>
<proteinExistence type="inferred from homology"/>
<dbReference type="Gene3D" id="1.10.520.10">
    <property type="match status" value="2"/>
</dbReference>
<keyword evidence="3 14" id="KW-0575">Peroxidase</keyword>
<keyword evidence="17" id="KW-1185">Reference proteome</keyword>
<keyword evidence="14" id="KW-0732">Signal</keyword>
<evidence type="ECO:0000256" key="10">
    <source>
        <dbReference type="PIRSR" id="PIRSR600823-2"/>
    </source>
</evidence>
<feature type="signal peptide" evidence="14">
    <location>
        <begin position="1"/>
        <end position="24"/>
    </location>
</feature>
<feature type="binding site" evidence="11">
    <location>
        <position position="73"/>
    </location>
    <ligand>
        <name>Ca(2+)</name>
        <dbReference type="ChEBI" id="CHEBI:29108"/>
        <label>1</label>
    </ligand>
</feature>